<name>A0A0W8FHK0_9ZZZZ</name>
<dbReference type="EMBL" id="LNQE01001201">
    <property type="protein sequence ID" value="KUG20352.1"/>
    <property type="molecule type" value="Genomic_DNA"/>
</dbReference>
<sequence>MQEALRGLYKNYQKWTKVRIEQAAWMQEAQKQAQEQAVQINQLQMALKAAEGKGEQKRVAAEPSAPVREEPRSEGGFFRRLFGGSKA</sequence>
<feature type="compositionally biased region" description="Basic and acidic residues" evidence="1">
    <location>
        <begin position="51"/>
        <end position="60"/>
    </location>
</feature>
<organism evidence="2">
    <name type="scientific">hydrocarbon metagenome</name>
    <dbReference type="NCBI Taxonomy" id="938273"/>
    <lineage>
        <taxon>unclassified sequences</taxon>
        <taxon>metagenomes</taxon>
        <taxon>ecological metagenomes</taxon>
    </lineage>
</organism>
<protein>
    <submittedName>
        <fullName evidence="2">Uncharacterized protein</fullName>
    </submittedName>
</protein>
<evidence type="ECO:0000313" key="2">
    <source>
        <dbReference type="EMBL" id="KUG20352.1"/>
    </source>
</evidence>
<accession>A0A0W8FHK0</accession>
<dbReference type="AlphaFoldDB" id="A0A0W8FHK0"/>
<reference evidence="2" key="1">
    <citation type="journal article" date="2015" name="Proc. Natl. Acad. Sci. U.S.A.">
        <title>Networks of energetic and metabolic interactions define dynamics in microbial communities.</title>
        <authorList>
            <person name="Embree M."/>
            <person name="Liu J.K."/>
            <person name="Al-Bassam M.M."/>
            <person name="Zengler K."/>
        </authorList>
    </citation>
    <scope>NUCLEOTIDE SEQUENCE</scope>
</reference>
<feature type="region of interest" description="Disordered" evidence="1">
    <location>
        <begin position="51"/>
        <end position="87"/>
    </location>
</feature>
<evidence type="ECO:0000256" key="1">
    <source>
        <dbReference type="SAM" id="MobiDB-lite"/>
    </source>
</evidence>
<proteinExistence type="predicted"/>
<comment type="caution">
    <text evidence="2">The sequence shown here is derived from an EMBL/GenBank/DDBJ whole genome shotgun (WGS) entry which is preliminary data.</text>
</comment>
<gene>
    <name evidence="2" type="ORF">ASZ90_009914</name>
</gene>